<sequence length="139" mass="16114">MGSSHIRQIVSRQDVVHAYRHLYRQGLKAIRYSTPSRHVLRTSLRASFRDSPPTEFDSLRISNTLRFLERACNVAGLEHKILKNLLLSRYWELPNIAKESRVLRSLGLGKEEQKLRKVAYNQLSLTLKRLNESLGTCLK</sequence>
<evidence type="ECO:0000313" key="1">
    <source>
        <dbReference type="EMBL" id="KAJ5489597.1"/>
    </source>
</evidence>
<dbReference type="GeneID" id="81624338"/>
<dbReference type="RefSeq" id="XP_056791630.1">
    <property type="nucleotide sequence ID" value="XM_056934089.1"/>
</dbReference>
<reference evidence="1" key="1">
    <citation type="submission" date="2022-12" db="EMBL/GenBank/DDBJ databases">
        <authorList>
            <person name="Petersen C."/>
        </authorList>
    </citation>
    <scope>NUCLEOTIDE SEQUENCE</scope>
    <source>
        <strain evidence="1">IBT 30728</strain>
    </source>
</reference>
<proteinExistence type="predicted"/>
<protein>
    <submittedName>
        <fullName evidence="1">Uncharacterized protein</fullName>
    </submittedName>
</protein>
<accession>A0A9X0BYU1</accession>
<dbReference type="Proteomes" id="UP001148312">
    <property type="component" value="Unassembled WGS sequence"/>
</dbReference>
<evidence type="ECO:0000313" key="2">
    <source>
        <dbReference type="Proteomes" id="UP001148312"/>
    </source>
</evidence>
<keyword evidence="2" id="KW-1185">Reference proteome</keyword>
<organism evidence="1 2">
    <name type="scientific">Penicillium diatomitis</name>
    <dbReference type="NCBI Taxonomy" id="2819901"/>
    <lineage>
        <taxon>Eukaryota</taxon>
        <taxon>Fungi</taxon>
        <taxon>Dikarya</taxon>
        <taxon>Ascomycota</taxon>
        <taxon>Pezizomycotina</taxon>
        <taxon>Eurotiomycetes</taxon>
        <taxon>Eurotiomycetidae</taxon>
        <taxon>Eurotiales</taxon>
        <taxon>Aspergillaceae</taxon>
        <taxon>Penicillium</taxon>
    </lineage>
</organism>
<gene>
    <name evidence="1" type="ORF">N7539_004487</name>
</gene>
<reference evidence="1" key="2">
    <citation type="journal article" date="2023" name="IMA Fungus">
        <title>Comparative genomic study of the Penicillium genus elucidates a diverse pangenome and 15 lateral gene transfer events.</title>
        <authorList>
            <person name="Petersen C."/>
            <person name="Sorensen T."/>
            <person name="Nielsen M.R."/>
            <person name="Sondergaard T.E."/>
            <person name="Sorensen J.L."/>
            <person name="Fitzpatrick D.A."/>
            <person name="Frisvad J.C."/>
            <person name="Nielsen K.L."/>
        </authorList>
    </citation>
    <scope>NUCLEOTIDE SEQUENCE</scope>
    <source>
        <strain evidence="1">IBT 30728</strain>
    </source>
</reference>
<dbReference type="EMBL" id="JAPWDQ010000004">
    <property type="protein sequence ID" value="KAJ5489597.1"/>
    <property type="molecule type" value="Genomic_DNA"/>
</dbReference>
<comment type="caution">
    <text evidence="1">The sequence shown here is derived from an EMBL/GenBank/DDBJ whole genome shotgun (WGS) entry which is preliminary data.</text>
</comment>
<name>A0A9X0BYU1_9EURO</name>
<dbReference type="AlphaFoldDB" id="A0A9X0BYU1"/>